<comment type="caution">
    <text evidence="3">The sequence shown here is derived from an EMBL/GenBank/DDBJ whole genome shotgun (WGS) entry which is preliminary data.</text>
</comment>
<dbReference type="Gene3D" id="2.60.200.20">
    <property type="match status" value="1"/>
</dbReference>
<accession>A0ABD4T133</accession>
<evidence type="ECO:0000259" key="1">
    <source>
        <dbReference type="PROSITE" id="PS50006"/>
    </source>
</evidence>
<dbReference type="InterPro" id="IPR008984">
    <property type="entry name" value="SMAD_FHA_dom_sf"/>
</dbReference>
<dbReference type="SUPFAM" id="SSF141868">
    <property type="entry name" value="EAL domain-like"/>
    <property type="match status" value="1"/>
</dbReference>
<dbReference type="PANTHER" id="PTHR33121:SF70">
    <property type="entry name" value="SIGNALING PROTEIN YKOW"/>
    <property type="match status" value="1"/>
</dbReference>
<dbReference type="SMART" id="SM00052">
    <property type="entry name" value="EAL"/>
    <property type="match status" value="1"/>
</dbReference>
<dbReference type="AlphaFoldDB" id="A0ABD4T133"/>
<dbReference type="PROSITE" id="PS50883">
    <property type="entry name" value="EAL"/>
    <property type="match status" value="1"/>
</dbReference>
<dbReference type="SMART" id="SM00240">
    <property type="entry name" value="FHA"/>
    <property type="match status" value="1"/>
</dbReference>
<dbReference type="Pfam" id="PF00563">
    <property type="entry name" value="EAL"/>
    <property type="match status" value="1"/>
</dbReference>
<dbReference type="InterPro" id="IPR000253">
    <property type="entry name" value="FHA_dom"/>
</dbReference>
<evidence type="ECO:0000313" key="4">
    <source>
        <dbReference type="Proteomes" id="UP000031561"/>
    </source>
</evidence>
<keyword evidence="4" id="KW-1185">Reference proteome</keyword>
<organism evidence="3 4">
    <name type="scientific">Lyngbya confervoides BDU141951</name>
    <dbReference type="NCBI Taxonomy" id="1574623"/>
    <lineage>
        <taxon>Bacteria</taxon>
        <taxon>Bacillati</taxon>
        <taxon>Cyanobacteriota</taxon>
        <taxon>Cyanophyceae</taxon>
        <taxon>Oscillatoriophycideae</taxon>
        <taxon>Oscillatoriales</taxon>
        <taxon>Microcoleaceae</taxon>
        <taxon>Lyngbya</taxon>
    </lineage>
</organism>
<proteinExistence type="predicted"/>
<protein>
    <submittedName>
        <fullName evidence="3">EAL domain-containing protein</fullName>
    </submittedName>
</protein>
<evidence type="ECO:0000259" key="2">
    <source>
        <dbReference type="PROSITE" id="PS50883"/>
    </source>
</evidence>
<dbReference type="InterPro" id="IPR011006">
    <property type="entry name" value="CheY-like_superfamily"/>
</dbReference>
<reference evidence="3 4" key="1">
    <citation type="journal article" date="2015" name="Genome Announc.">
        <title>Draft Genome Sequence of Filamentous Marine Cyanobacterium Lyngbya confervoides Strain BDU141951.</title>
        <authorList>
            <person name="Chandrababunaidu M.M."/>
            <person name="Sen D."/>
            <person name="Tripathy S."/>
        </authorList>
    </citation>
    <scope>NUCLEOTIDE SEQUENCE [LARGE SCALE GENOMIC DNA]</scope>
    <source>
        <strain evidence="3 4">BDU141951</strain>
    </source>
</reference>
<dbReference type="Gene3D" id="3.20.20.450">
    <property type="entry name" value="EAL domain"/>
    <property type="match status" value="1"/>
</dbReference>
<dbReference type="InterPro" id="IPR050706">
    <property type="entry name" value="Cyclic-di-GMP_PDE-like"/>
</dbReference>
<dbReference type="PANTHER" id="PTHR33121">
    <property type="entry name" value="CYCLIC DI-GMP PHOSPHODIESTERASE PDEF"/>
    <property type="match status" value="1"/>
</dbReference>
<dbReference type="Proteomes" id="UP000031561">
    <property type="component" value="Unassembled WGS sequence"/>
</dbReference>
<dbReference type="Pfam" id="PF00498">
    <property type="entry name" value="FHA"/>
    <property type="match status" value="1"/>
</dbReference>
<dbReference type="SUPFAM" id="SSF49879">
    <property type="entry name" value="SMAD/FHA domain"/>
    <property type="match status" value="1"/>
</dbReference>
<dbReference type="CDD" id="cd01948">
    <property type="entry name" value="EAL"/>
    <property type="match status" value="1"/>
</dbReference>
<gene>
    <name evidence="3" type="ORF">QQ91_0006510</name>
</gene>
<feature type="domain" description="FHA" evidence="1">
    <location>
        <begin position="299"/>
        <end position="349"/>
    </location>
</feature>
<dbReference type="InterPro" id="IPR001633">
    <property type="entry name" value="EAL_dom"/>
</dbReference>
<dbReference type="CDD" id="cd00060">
    <property type="entry name" value="FHA"/>
    <property type="match status" value="1"/>
</dbReference>
<feature type="domain" description="EAL" evidence="2">
    <location>
        <begin position="8"/>
        <end position="265"/>
    </location>
</feature>
<dbReference type="SUPFAM" id="SSF52172">
    <property type="entry name" value="CheY-like"/>
    <property type="match status" value="1"/>
</dbReference>
<name>A0ABD4T133_9CYAN</name>
<dbReference type="EMBL" id="JTHE03000041">
    <property type="protein sequence ID" value="MCM1982476.1"/>
    <property type="molecule type" value="Genomic_DNA"/>
</dbReference>
<evidence type="ECO:0000313" key="3">
    <source>
        <dbReference type="EMBL" id="MCM1982476.1"/>
    </source>
</evidence>
<dbReference type="PROSITE" id="PS50006">
    <property type="entry name" value="FHA_DOMAIN"/>
    <property type="match status" value="1"/>
</dbReference>
<dbReference type="InterPro" id="IPR035919">
    <property type="entry name" value="EAL_sf"/>
</dbReference>
<sequence>MHPGSVAAFQLEANLRQALETHAFTLYFQPVFDLSSEGLVGFEALLRWHHPNHGLLLPQDFLEIAQECGLILPMGWQVLEQACAQLQTWQQRYQPRPPLSMGINLNPQQLLSPDLVPRLRHVLDQYAIEPLQLKLELSGVLESMSVEDLHRRLQRLKELGVTICLDRVSGLDLSTTDNEMLAAVVDEVKLDPALILCMESEASLEKVRTLVVAARRLNCQVGCAGIEDGPKLAQLRAFKCDQGQGWFFAKPCSAAEIETHWESHNIHRDEFSSSLNAPAIILNSETQQSQLSLFGRQSWTIGRSTDSAIVLPDRWVSRYHAELQCMSNGDVYFVDLGSGNGSFVNEQRVTMPVLLKGGDRLMVGQTHLEFFMPSNVSAIDETPSGGLPSPKTVLMMQSSKLQGEVWREALTSQGLSLIWLQPNVDLVQLLEQRTKTHQPLPDLLLLDMTVIKPNPYSFCRWCGQEYQDLQIILTSGSRTHVPASERQWAINQGAKDLLSAFPEHNIFGNMVDVVTKVRIVLSTLGMEPSEQTSLSEVLMSIRTSINRATLH</sequence>